<evidence type="ECO:0000313" key="2">
    <source>
        <dbReference type="Proteomes" id="UP000183832"/>
    </source>
</evidence>
<name>A0A1J1IFW5_9DIPT</name>
<gene>
    <name evidence="1" type="ORF">CLUMA_CG012363</name>
</gene>
<protein>
    <submittedName>
        <fullName evidence="1">CLUMA_CG012363, isoform A</fullName>
    </submittedName>
</protein>
<accession>A0A1J1IFW5</accession>
<evidence type="ECO:0000313" key="1">
    <source>
        <dbReference type="EMBL" id="CRK99112.1"/>
    </source>
</evidence>
<dbReference type="EMBL" id="CVRI01000048">
    <property type="protein sequence ID" value="CRK99112.1"/>
    <property type="molecule type" value="Genomic_DNA"/>
</dbReference>
<proteinExistence type="predicted"/>
<organism evidence="1 2">
    <name type="scientific">Clunio marinus</name>
    <dbReference type="NCBI Taxonomy" id="568069"/>
    <lineage>
        <taxon>Eukaryota</taxon>
        <taxon>Metazoa</taxon>
        <taxon>Ecdysozoa</taxon>
        <taxon>Arthropoda</taxon>
        <taxon>Hexapoda</taxon>
        <taxon>Insecta</taxon>
        <taxon>Pterygota</taxon>
        <taxon>Neoptera</taxon>
        <taxon>Endopterygota</taxon>
        <taxon>Diptera</taxon>
        <taxon>Nematocera</taxon>
        <taxon>Chironomoidea</taxon>
        <taxon>Chironomidae</taxon>
        <taxon>Clunio</taxon>
    </lineage>
</organism>
<reference evidence="1 2" key="1">
    <citation type="submission" date="2015-04" db="EMBL/GenBank/DDBJ databases">
        <authorList>
            <person name="Syromyatnikov M.Y."/>
            <person name="Popov V.N."/>
        </authorList>
    </citation>
    <scope>NUCLEOTIDE SEQUENCE [LARGE SCALE GENOMIC DNA]</scope>
</reference>
<sequence>MKIEKNIRHKSKKTTRFKVVFNNTFLSDVPVYETETIPQFHEKEQKCQQKEVFDWLKWSGGKKGKTAT</sequence>
<dbReference type="Proteomes" id="UP000183832">
    <property type="component" value="Unassembled WGS sequence"/>
</dbReference>
<dbReference type="AlphaFoldDB" id="A0A1J1IFW5"/>
<keyword evidence="2" id="KW-1185">Reference proteome</keyword>